<protein>
    <submittedName>
        <fullName evidence="1">13042_t:CDS:1</fullName>
    </submittedName>
</protein>
<dbReference type="Proteomes" id="UP000789702">
    <property type="component" value="Unassembled WGS sequence"/>
</dbReference>
<dbReference type="EMBL" id="CAJVPU010053525">
    <property type="protein sequence ID" value="CAG8765333.1"/>
    <property type="molecule type" value="Genomic_DNA"/>
</dbReference>
<reference evidence="1" key="1">
    <citation type="submission" date="2021-06" db="EMBL/GenBank/DDBJ databases">
        <authorList>
            <person name="Kallberg Y."/>
            <person name="Tangrot J."/>
            <person name="Rosling A."/>
        </authorList>
    </citation>
    <scope>NUCLEOTIDE SEQUENCE</scope>
    <source>
        <strain evidence="1">IL203A</strain>
    </source>
</reference>
<evidence type="ECO:0000313" key="1">
    <source>
        <dbReference type="EMBL" id="CAG8765333.1"/>
    </source>
</evidence>
<keyword evidence="2" id="KW-1185">Reference proteome</keyword>
<organism evidence="1 2">
    <name type="scientific">Dentiscutata heterogama</name>
    <dbReference type="NCBI Taxonomy" id="1316150"/>
    <lineage>
        <taxon>Eukaryota</taxon>
        <taxon>Fungi</taxon>
        <taxon>Fungi incertae sedis</taxon>
        <taxon>Mucoromycota</taxon>
        <taxon>Glomeromycotina</taxon>
        <taxon>Glomeromycetes</taxon>
        <taxon>Diversisporales</taxon>
        <taxon>Gigasporaceae</taxon>
        <taxon>Dentiscutata</taxon>
    </lineage>
</organism>
<accession>A0ACA9QUX3</accession>
<name>A0ACA9QUX3_9GLOM</name>
<sequence length="164" mass="19260">KSDWEKIIELNQGSLASELFKCQSEVMNNNDSLTKENDSKKLKKENKFKKDRIMITNCSRSNAQFPFFNWGNDVLIFPDNLLIRNVTVKHAKEFYNHFLLNQQYKSIDIKNENYNASKFEKEEIPYKAVILICGHKRRDIRCGVAGPLLKNEFDKVLKELKLDL</sequence>
<feature type="non-terminal residue" evidence="1">
    <location>
        <position position="1"/>
    </location>
</feature>
<gene>
    <name evidence="1" type="ORF">DHETER_LOCUS15529</name>
</gene>
<feature type="non-terminal residue" evidence="1">
    <location>
        <position position="164"/>
    </location>
</feature>
<evidence type="ECO:0000313" key="2">
    <source>
        <dbReference type="Proteomes" id="UP000789702"/>
    </source>
</evidence>
<comment type="caution">
    <text evidence="1">The sequence shown here is derived from an EMBL/GenBank/DDBJ whole genome shotgun (WGS) entry which is preliminary data.</text>
</comment>
<proteinExistence type="predicted"/>